<keyword evidence="3" id="KW-1185">Reference proteome</keyword>
<keyword evidence="1" id="KW-0812">Transmembrane</keyword>
<dbReference type="EMBL" id="ACDP02000007">
    <property type="protein sequence ID" value="EQM95291.1"/>
    <property type="molecule type" value="Genomic_DNA"/>
</dbReference>
<protein>
    <submittedName>
        <fullName evidence="2">Uncharacterized protein</fullName>
    </submittedName>
</protein>
<dbReference type="AlphaFoldDB" id="T5LEJ2"/>
<comment type="caution">
    <text evidence="2">The sequence shown here is derived from an EMBL/GenBank/DDBJ whole genome shotgun (WGS) entry which is preliminary data.</text>
</comment>
<evidence type="ECO:0000313" key="2">
    <source>
        <dbReference type="EMBL" id="EQM95291.1"/>
    </source>
</evidence>
<organism evidence="2 3">
    <name type="scientific">Oxalobacter paraformigenes</name>
    <dbReference type="NCBI Taxonomy" id="556268"/>
    <lineage>
        <taxon>Bacteria</taxon>
        <taxon>Pseudomonadati</taxon>
        <taxon>Pseudomonadota</taxon>
        <taxon>Betaproteobacteria</taxon>
        <taxon>Burkholderiales</taxon>
        <taxon>Oxalobacteraceae</taxon>
        <taxon>Oxalobacter</taxon>
    </lineage>
</organism>
<reference evidence="2" key="1">
    <citation type="submission" date="2011-10" db="EMBL/GenBank/DDBJ databases">
        <title>The Genome Sequence of Oxalobacter formigenes HOxBLS.</title>
        <authorList>
            <consortium name="The Broad Institute Genome Sequencing Platform"/>
            <person name="Earl A."/>
            <person name="Ward D."/>
            <person name="Feldgarden M."/>
            <person name="Gevers D."/>
            <person name="Allison M.J."/>
            <person name="Humphrey S."/>
            <person name="Young S.K."/>
            <person name="Zeng Q."/>
            <person name="Gargeya S."/>
            <person name="Fitzgerald M."/>
            <person name="Haas B."/>
            <person name="Abouelleil A."/>
            <person name="Alvarado L."/>
            <person name="Arachchi H.M."/>
            <person name="Berlin A."/>
            <person name="Brown A."/>
            <person name="Chapman S.B."/>
            <person name="Chen Z."/>
            <person name="Dunbar C."/>
            <person name="Freedman E."/>
            <person name="Gearin G."/>
            <person name="Goldberg J."/>
            <person name="Griggs A."/>
            <person name="Gujja S."/>
            <person name="Heiman D."/>
            <person name="Howarth C."/>
            <person name="Larson L."/>
            <person name="Lui A."/>
            <person name="MacDonald P.J.P."/>
            <person name="Montmayeur A."/>
            <person name="Murphy C."/>
            <person name="Neiman D."/>
            <person name="Pearson M."/>
            <person name="Priest M."/>
            <person name="Roberts A."/>
            <person name="Saif S."/>
            <person name="Shea T."/>
            <person name="Shenoy N."/>
            <person name="Sisk P."/>
            <person name="Stolte C."/>
            <person name="Sykes S."/>
            <person name="Wortman J."/>
            <person name="Nusbaum C."/>
            <person name="Birren B."/>
        </authorList>
    </citation>
    <scope>NUCLEOTIDE SEQUENCE [LARGE SCALE GENOMIC DNA]</scope>
    <source>
        <strain evidence="2">HOxBLS</strain>
    </source>
</reference>
<dbReference type="Proteomes" id="UP000003973">
    <property type="component" value="Unassembled WGS sequence"/>
</dbReference>
<dbReference type="RefSeq" id="WP_020994887.1">
    <property type="nucleotide sequence ID" value="NZ_CABMNL010000001.1"/>
</dbReference>
<feature type="transmembrane region" description="Helical" evidence="1">
    <location>
        <begin position="12"/>
        <end position="29"/>
    </location>
</feature>
<keyword evidence="1" id="KW-1133">Transmembrane helix</keyword>
<name>T5LEJ2_9BURK</name>
<evidence type="ECO:0000313" key="3">
    <source>
        <dbReference type="Proteomes" id="UP000003973"/>
    </source>
</evidence>
<sequence length="77" mass="8606">MDDAARNRKLRQAVLLASIPACLAAMLLYRAPIREFVTAVLTTETEQIASRIDMVAAASPERSFRNDVSKRFLPDLE</sequence>
<dbReference type="HOGENOM" id="CLU_2634697_0_0_4"/>
<proteinExistence type="predicted"/>
<accession>T5LEJ2</accession>
<keyword evidence="1" id="KW-0472">Membrane</keyword>
<gene>
    <name evidence="2" type="ORF">OFAG_02151</name>
</gene>
<evidence type="ECO:0000256" key="1">
    <source>
        <dbReference type="SAM" id="Phobius"/>
    </source>
</evidence>